<protein>
    <submittedName>
        <fullName evidence="1">Uncharacterized protein</fullName>
    </submittedName>
</protein>
<keyword evidence="2" id="KW-1185">Reference proteome</keyword>
<organism evidence="1 2">
    <name type="scientific">Trichomalopsis sarcophagae</name>
    <dbReference type="NCBI Taxonomy" id="543379"/>
    <lineage>
        <taxon>Eukaryota</taxon>
        <taxon>Metazoa</taxon>
        <taxon>Ecdysozoa</taxon>
        <taxon>Arthropoda</taxon>
        <taxon>Hexapoda</taxon>
        <taxon>Insecta</taxon>
        <taxon>Pterygota</taxon>
        <taxon>Neoptera</taxon>
        <taxon>Endopterygota</taxon>
        <taxon>Hymenoptera</taxon>
        <taxon>Apocrita</taxon>
        <taxon>Proctotrupomorpha</taxon>
        <taxon>Chalcidoidea</taxon>
        <taxon>Pteromalidae</taxon>
        <taxon>Pteromalinae</taxon>
        <taxon>Trichomalopsis</taxon>
    </lineage>
</organism>
<evidence type="ECO:0000313" key="2">
    <source>
        <dbReference type="Proteomes" id="UP000215335"/>
    </source>
</evidence>
<comment type="caution">
    <text evidence="1">The sequence shown here is derived from an EMBL/GenBank/DDBJ whole genome shotgun (WGS) entry which is preliminary data.</text>
</comment>
<dbReference type="Proteomes" id="UP000215335">
    <property type="component" value="Unassembled WGS sequence"/>
</dbReference>
<dbReference type="STRING" id="543379.A0A232EK40"/>
<proteinExistence type="predicted"/>
<dbReference type="AlphaFoldDB" id="A0A232EK40"/>
<evidence type="ECO:0000313" key="1">
    <source>
        <dbReference type="EMBL" id="OXU18734.1"/>
    </source>
</evidence>
<reference evidence="1 2" key="1">
    <citation type="journal article" date="2017" name="Curr. Biol.">
        <title>The Evolution of Venom by Co-option of Single-Copy Genes.</title>
        <authorList>
            <person name="Martinson E.O."/>
            <person name="Mrinalini"/>
            <person name="Kelkar Y.D."/>
            <person name="Chang C.H."/>
            <person name="Werren J.H."/>
        </authorList>
    </citation>
    <scope>NUCLEOTIDE SEQUENCE [LARGE SCALE GENOMIC DNA]</scope>
    <source>
        <strain evidence="1 2">Alberta</strain>
        <tissue evidence="1">Whole body</tissue>
    </source>
</reference>
<dbReference type="EMBL" id="NNAY01003874">
    <property type="protein sequence ID" value="OXU18734.1"/>
    <property type="molecule type" value="Genomic_DNA"/>
</dbReference>
<sequence length="220" mass="24767">MVLRQTPLWSQSGFLHQQLKVTIKQQTTLPTLYHFLQTTCLLFLLYLLHAVPPINYLCPNVQSLSPTFQRETEKQTPFRPKNRASELLSRQSQKLSITKAGSTPRLYQPIIDGHTTYLHISGKDNVVADALLRSTHKAVTTSIDYSELAVAQRGDAEIQNIMSSDHGLQLKLVQIPGTDAKNLCDVSRNTSRLFITETIRRAAFDGVHNLAHHINITESI</sequence>
<gene>
    <name evidence="1" type="ORF">TSAR_004692</name>
</gene>
<name>A0A232EK40_9HYME</name>
<accession>A0A232EK40</accession>